<evidence type="ECO:0000313" key="4">
    <source>
        <dbReference type="Proteomes" id="UP000316621"/>
    </source>
</evidence>
<evidence type="ECO:0000256" key="2">
    <source>
        <dbReference type="SAM" id="Phobius"/>
    </source>
</evidence>
<proteinExistence type="predicted"/>
<dbReference type="Proteomes" id="UP000316621">
    <property type="component" value="Chromosome 4"/>
</dbReference>
<sequence length="435" mass="48979">MKLKINKACDLNSISVLPPHSRRPNGITSGSDSSIFGRSMLRSQQPSQGMSSQLSQLMSSQLSQNSIDNIINNEQRFASQERENSAKRISCLAPSSLGREETQMPNSRSSNNYQPRWGSAPPPVTDHHRCQVSDELEHRIGQIETTQNRHGMILESIQGDVMQVKKHMQECALDIEGIKQKLAGHDNSLQLVLKGEEDIKNTLDESFKSFPVQLRKEVHQDIISAISTFQNHNEKQMLKLTTELSGAVANSVKEITGFLQPLDNNESVPSMLKLKERECHPVQSQNMEPAMNSAVLPQRVNTRSKRKPEKKAETRRSSKQKPDSFANAHRSKINVPEEIPLINLDEECEWDAELDGGFACLLGEIETGVGSSFFDESQVETDQILKKARRRSRKVSNTTAYRGMLVIWAISAIAYVVKKMSEIAQFRIERERCNT</sequence>
<reference evidence="3 4" key="1">
    <citation type="journal article" date="2018" name="Science">
        <title>The opium poppy genome and morphinan production.</title>
        <authorList>
            <person name="Guo L."/>
            <person name="Winzer T."/>
            <person name="Yang X."/>
            <person name="Li Y."/>
            <person name="Ning Z."/>
            <person name="He Z."/>
            <person name="Teodor R."/>
            <person name="Lu Y."/>
            <person name="Bowser T.A."/>
            <person name="Graham I.A."/>
            <person name="Ye K."/>
        </authorList>
    </citation>
    <scope>NUCLEOTIDE SEQUENCE [LARGE SCALE GENOMIC DNA]</scope>
    <source>
        <strain evidence="4">cv. HN1</strain>
        <tissue evidence="3">Leaves</tissue>
    </source>
</reference>
<feature type="region of interest" description="Disordered" evidence="1">
    <location>
        <begin position="14"/>
        <end position="61"/>
    </location>
</feature>
<gene>
    <name evidence="3" type="ORF">C5167_004326</name>
</gene>
<keyword evidence="2" id="KW-1133">Transmembrane helix</keyword>
<dbReference type="PANTHER" id="PTHR37695">
    <property type="entry name" value="RECOMBINATION INITIATION DEFECTS 3-RELATED"/>
    <property type="match status" value="1"/>
</dbReference>
<dbReference type="EMBL" id="CM010718">
    <property type="protein sequence ID" value="RZC57025.1"/>
    <property type="molecule type" value="Genomic_DNA"/>
</dbReference>
<keyword evidence="2" id="KW-0472">Membrane</keyword>
<dbReference type="GO" id="GO:0009553">
    <property type="term" value="P:embryo sac development"/>
    <property type="evidence" value="ECO:0007669"/>
    <property type="project" value="TreeGrafter"/>
</dbReference>
<dbReference type="AlphaFoldDB" id="A0A4Y7JBL6"/>
<keyword evidence="4" id="KW-1185">Reference proteome</keyword>
<dbReference type="InterPro" id="IPR034546">
    <property type="entry name" value="PAIR1"/>
</dbReference>
<feature type="transmembrane region" description="Helical" evidence="2">
    <location>
        <begin position="399"/>
        <end position="417"/>
    </location>
</feature>
<dbReference type="STRING" id="3469.A0A4Y7JBL6"/>
<accession>A0A4Y7JBL6</accession>
<dbReference type="GO" id="GO:0009556">
    <property type="term" value="P:microsporogenesis"/>
    <property type="evidence" value="ECO:0007669"/>
    <property type="project" value="TreeGrafter"/>
</dbReference>
<dbReference type="GO" id="GO:0070192">
    <property type="term" value="P:chromosome organization involved in meiotic cell cycle"/>
    <property type="evidence" value="ECO:0007669"/>
    <property type="project" value="InterPro"/>
</dbReference>
<dbReference type="Gramene" id="RZC57025">
    <property type="protein sequence ID" value="RZC57025"/>
    <property type="gene ID" value="C5167_004326"/>
</dbReference>
<feature type="compositionally biased region" description="Basic and acidic residues" evidence="1">
    <location>
        <begin position="310"/>
        <end position="322"/>
    </location>
</feature>
<feature type="region of interest" description="Disordered" evidence="1">
    <location>
        <begin position="78"/>
        <end position="128"/>
    </location>
</feature>
<organism evidence="3 4">
    <name type="scientific">Papaver somniferum</name>
    <name type="common">Opium poppy</name>
    <dbReference type="NCBI Taxonomy" id="3469"/>
    <lineage>
        <taxon>Eukaryota</taxon>
        <taxon>Viridiplantae</taxon>
        <taxon>Streptophyta</taxon>
        <taxon>Embryophyta</taxon>
        <taxon>Tracheophyta</taxon>
        <taxon>Spermatophyta</taxon>
        <taxon>Magnoliopsida</taxon>
        <taxon>Ranunculales</taxon>
        <taxon>Papaveraceae</taxon>
        <taxon>Papaveroideae</taxon>
        <taxon>Papaver</taxon>
    </lineage>
</organism>
<feature type="compositionally biased region" description="Low complexity" evidence="1">
    <location>
        <begin position="43"/>
        <end position="61"/>
    </location>
</feature>
<name>A0A4Y7JBL6_PAPSO</name>
<dbReference type="PANTHER" id="PTHR37695:SF1">
    <property type="entry name" value="RECOMBINATION INITIATION DEFECTS 3-RELATED"/>
    <property type="match status" value="1"/>
</dbReference>
<feature type="region of interest" description="Disordered" evidence="1">
    <location>
        <begin position="281"/>
        <end position="330"/>
    </location>
</feature>
<evidence type="ECO:0000313" key="3">
    <source>
        <dbReference type="EMBL" id="RZC57025.1"/>
    </source>
</evidence>
<protein>
    <submittedName>
        <fullName evidence="3">Uncharacterized protein</fullName>
    </submittedName>
</protein>
<feature type="compositionally biased region" description="Polar residues" evidence="1">
    <location>
        <begin position="103"/>
        <end position="114"/>
    </location>
</feature>
<dbReference type="GO" id="GO:0005634">
    <property type="term" value="C:nucleus"/>
    <property type="evidence" value="ECO:0007669"/>
    <property type="project" value="TreeGrafter"/>
</dbReference>
<feature type="compositionally biased region" description="Polar residues" evidence="1">
    <location>
        <begin position="26"/>
        <end position="36"/>
    </location>
</feature>
<keyword evidence="2" id="KW-0812">Transmembrane</keyword>
<dbReference type="GO" id="GO:0042138">
    <property type="term" value="P:meiotic DNA double-strand break formation"/>
    <property type="evidence" value="ECO:0007669"/>
    <property type="project" value="TreeGrafter"/>
</dbReference>
<dbReference type="OMA" id="EFEHRIG"/>
<evidence type="ECO:0000256" key="1">
    <source>
        <dbReference type="SAM" id="MobiDB-lite"/>
    </source>
</evidence>